<dbReference type="PANTHER" id="PTHR10151:SF120">
    <property type="entry name" value="BIS(5'-ADENOSYL)-TRIPHOSPHATASE"/>
    <property type="match status" value="1"/>
</dbReference>
<name>A0A6V7QJ25_ANACO</name>
<dbReference type="GO" id="GO:0005773">
    <property type="term" value="C:vacuole"/>
    <property type="evidence" value="ECO:0007669"/>
    <property type="project" value="TreeGrafter"/>
</dbReference>
<accession>A0A6V7QJ25</accession>
<gene>
    <name evidence="1" type="ORF">CB5_LOCUS26341</name>
</gene>
<dbReference type="InterPro" id="IPR002591">
    <property type="entry name" value="Phosphodiest/P_Trfase"/>
</dbReference>
<dbReference type="SUPFAM" id="SSF53649">
    <property type="entry name" value="Alkaline phosphatase-like"/>
    <property type="match status" value="1"/>
</dbReference>
<reference evidence="1" key="1">
    <citation type="submission" date="2020-07" db="EMBL/GenBank/DDBJ databases">
        <authorList>
            <person name="Lin J."/>
        </authorList>
    </citation>
    <scope>NUCLEOTIDE SEQUENCE</scope>
</reference>
<organism evidence="1">
    <name type="scientific">Ananas comosus var. bracteatus</name>
    <name type="common">red pineapple</name>
    <dbReference type="NCBI Taxonomy" id="296719"/>
    <lineage>
        <taxon>Eukaryota</taxon>
        <taxon>Viridiplantae</taxon>
        <taxon>Streptophyta</taxon>
        <taxon>Embryophyta</taxon>
        <taxon>Tracheophyta</taxon>
        <taxon>Spermatophyta</taxon>
        <taxon>Magnoliopsida</taxon>
        <taxon>Liliopsida</taxon>
        <taxon>Poales</taxon>
        <taxon>Bromeliaceae</taxon>
        <taxon>Bromelioideae</taxon>
        <taxon>Ananas</taxon>
    </lineage>
</organism>
<dbReference type="PANTHER" id="PTHR10151">
    <property type="entry name" value="ECTONUCLEOTIDE PYROPHOSPHATASE/PHOSPHODIESTERASE"/>
    <property type="match status" value="1"/>
</dbReference>
<sequence>MNEGLSSGKVENGNYLKMFLKEKLPERLHYSESYRIPPIIGILEEGYKVEMKRSKSRECGGAHVPSFENVEIYNVINTILKLKEHRITDLRHFRFNSIVKF</sequence>
<dbReference type="Gene3D" id="3.30.1360.180">
    <property type="match status" value="1"/>
</dbReference>
<dbReference type="InterPro" id="IPR017850">
    <property type="entry name" value="Alkaline_phosphatase_core_sf"/>
</dbReference>
<dbReference type="Pfam" id="PF01663">
    <property type="entry name" value="Phosphodiest"/>
    <property type="match status" value="1"/>
</dbReference>
<proteinExistence type="predicted"/>
<protein>
    <submittedName>
        <fullName evidence="1">Uncharacterized protein</fullName>
    </submittedName>
</protein>
<dbReference type="GO" id="GO:0016787">
    <property type="term" value="F:hydrolase activity"/>
    <property type="evidence" value="ECO:0007669"/>
    <property type="project" value="UniProtKB-ARBA"/>
</dbReference>
<dbReference type="AlphaFoldDB" id="A0A6V7QJ25"/>
<dbReference type="EMBL" id="LR862136">
    <property type="protein sequence ID" value="CAD1843130.1"/>
    <property type="molecule type" value="Genomic_DNA"/>
</dbReference>
<evidence type="ECO:0000313" key="1">
    <source>
        <dbReference type="EMBL" id="CAD1843130.1"/>
    </source>
</evidence>